<gene>
    <name evidence="3" type="ORF">AB5J49_45485</name>
</gene>
<dbReference type="Pfam" id="PF00581">
    <property type="entry name" value="Rhodanese"/>
    <property type="match status" value="2"/>
</dbReference>
<evidence type="ECO:0000313" key="3">
    <source>
        <dbReference type="EMBL" id="XDQ40023.1"/>
    </source>
</evidence>
<dbReference type="InterPro" id="IPR001279">
    <property type="entry name" value="Metallo-B-lactamas"/>
</dbReference>
<dbReference type="PROSITE" id="PS50206">
    <property type="entry name" value="RHODANESE_3"/>
    <property type="match status" value="3"/>
</dbReference>
<dbReference type="SUPFAM" id="SSF56281">
    <property type="entry name" value="Metallo-hydrolase/oxidoreductase"/>
    <property type="match status" value="1"/>
</dbReference>
<accession>A0AB39QCT4</accession>
<organism evidence="3">
    <name type="scientific">Streptomyces sp. R28</name>
    <dbReference type="NCBI Taxonomy" id="3238628"/>
    <lineage>
        <taxon>Bacteria</taxon>
        <taxon>Bacillati</taxon>
        <taxon>Actinomycetota</taxon>
        <taxon>Actinomycetes</taxon>
        <taxon>Kitasatosporales</taxon>
        <taxon>Streptomycetaceae</taxon>
        <taxon>Streptomyces</taxon>
    </lineage>
</organism>
<dbReference type="GO" id="GO:0070813">
    <property type="term" value="P:hydrogen sulfide metabolic process"/>
    <property type="evidence" value="ECO:0007669"/>
    <property type="project" value="TreeGrafter"/>
</dbReference>
<feature type="domain" description="Rhodanese" evidence="2">
    <location>
        <begin position="394"/>
        <end position="480"/>
    </location>
</feature>
<dbReference type="GO" id="GO:0046872">
    <property type="term" value="F:metal ion binding"/>
    <property type="evidence" value="ECO:0007669"/>
    <property type="project" value="UniProtKB-KW"/>
</dbReference>
<dbReference type="RefSeq" id="WP_369174728.1">
    <property type="nucleotide sequence ID" value="NZ_CP163439.1"/>
</dbReference>
<dbReference type="InterPro" id="IPR001763">
    <property type="entry name" value="Rhodanese-like_dom"/>
</dbReference>
<proteinExistence type="predicted"/>
<dbReference type="Gene3D" id="3.60.15.10">
    <property type="entry name" value="Ribonuclease Z/Hydroxyacylglutathione hydrolase-like"/>
    <property type="match status" value="1"/>
</dbReference>
<dbReference type="CDD" id="cd07724">
    <property type="entry name" value="POD-like_MBL-fold"/>
    <property type="match status" value="1"/>
</dbReference>
<dbReference type="EMBL" id="CP163439">
    <property type="protein sequence ID" value="XDQ40023.1"/>
    <property type="molecule type" value="Genomic_DNA"/>
</dbReference>
<dbReference type="Gene3D" id="3.40.250.10">
    <property type="entry name" value="Rhodanese-like domain"/>
    <property type="match status" value="3"/>
</dbReference>
<name>A0AB39QCT4_9ACTN</name>
<dbReference type="InterPro" id="IPR051682">
    <property type="entry name" value="Mito_Persulfide_Diox"/>
</dbReference>
<dbReference type="InterPro" id="IPR036873">
    <property type="entry name" value="Rhodanese-like_dom_sf"/>
</dbReference>
<dbReference type="SMART" id="SM00450">
    <property type="entry name" value="RHOD"/>
    <property type="match status" value="2"/>
</dbReference>
<dbReference type="CDD" id="cd00158">
    <property type="entry name" value="RHOD"/>
    <property type="match status" value="2"/>
</dbReference>
<dbReference type="PANTHER" id="PTHR43084">
    <property type="entry name" value="PERSULFIDE DIOXYGENASE ETHE1"/>
    <property type="match status" value="1"/>
</dbReference>
<protein>
    <submittedName>
        <fullName evidence="3">Rhodanese-like domain-containing protein</fullName>
    </submittedName>
</protein>
<dbReference type="PANTHER" id="PTHR43084:SF1">
    <property type="entry name" value="PERSULFIDE DIOXYGENASE ETHE1, MITOCHONDRIAL"/>
    <property type="match status" value="1"/>
</dbReference>
<dbReference type="SUPFAM" id="SSF52821">
    <property type="entry name" value="Rhodanese/Cell cycle control phosphatase"/>
    <property type="match status" value="3"/>
</dbReference>
<evidence type="ECO:0000256" key="1">
    <source>
        <dbReference type="ARBA" id="ARBA00022723"/>
    </source>
</evidence>
<dbReference type="SMART" id="SM00849">
    <property type="entry name" value="Lactamase_B"/>
    <property type="match status" value="1"/>
</dbReference>
<keyword evidence="1" id="KW-0479">Metal-binding</keyword>
<feature type="domain" description="Rhodanese" evidence="2">
    <location>
        <begin position="490"/>
        <end position="580"/>
    </location>
</feature>
<sequence>MYFVDTIDVPGLGNRGYLAGGAHSAAVVDPPRDIDRVIEAAARRGVRITHVVETHVHNDYVTGGLELARITGAAYLVPAAARVGYERVPVADGDRTEIDEGLVLRALATPGHTPHHTSYVLEEIQEQSRKDLGEEVGEEVPQETARSVAVFTGGSLLIGTVGRPDLVEPGLTGRVARAQYDSAHRLAAELPDETAVLPTHGFGSFCSATRAAGGTATTIGRERAVNEALVKDVDAFVADLLAGLDDIPAYYAHMGPANAQGPAPVDLTPPRPADAEEIAARLAAGEWVVDLRNRVAFAEGHVAGSLNFEAEGQLATYLAWLLPWGKPVTLLADTPAQLAHAQRELVRVGIDRPAAGATGSPTDWIPQDERSRSFPRGTFAELAAARPTAAQPAPREGVVILDVRRDSERDADWIRGSVHIPLHHLRERLPEIPDGTVWVHCAGGMRAAIAASLLDAAGREVVAVDDGFAAARDAGLPMARVTAAEAEERTGSDAVLLDVREPDEWATGHAPGAVLAPLSALTAGEPLPQAARGRPIVAICRSGKRSREAAALLTARGGTDVVDVVGGMRAWVEAGLPVVAEPGAGTPGHPR</sequence>
<reference evidence="3" key="1">
    <citation type="submission" date="2024-07" db="EMBL/GenBank/DDBJ databases">
        <authorList>
            <person name="Yu S.T."/>
        </authorList>
    </citation>
    <scope>NUCLEOTIDE SEQUENCE</scope>
    <source>
        <strain evidence="3">R28</strain>
    </source>
</reference>
<dbReference type="AlphaFoldDB" id="A0AB39QCT4"/>
<dbReference type="InterPro" id="IPR044528">
    <property type="entry name" value="POD-like_MBL-fold"/>
</dbReference>
<dbReference type="InterPro" id="IPR036866">
    <property type="entry name" value="RibonucZ/Hydroxyglut_hydro"/>
</dbReference>
<dbReference type="GO" id="GO:0050313">
    <property type="term" value="F:sulfur dioxygenase activity"/>
    <property type="evidence" value="ECO:0007669"/>
    <property type="project" value="InterPro"/>
</dbReference>
<evidence type="ECO:0000259" key="2">
    <source>
        <dbReference type="PROSITE" id="PS50206"/>
    </source>
</evidence>
<feature type="domain" description="Rhodanese" evidence="2">
    <location>
        <begin position="282"/>
        <end position="370"/>
    </location>
</feature>
<dbReference type="GO" id="GO:0006749">
    <property type="term" value="P:glutathione metabolic process"/>
    <property type="evidence" value="ECO:0007669"/>
    <property type="project" value="InterPro"/>
</dbReference>